<dbReference type="InterPro" id="IPR011050">
    <property type="entry name" value="Pectin_lyase_fold/virulence"/>
</dbReference>
<reference evidence="1" key="2">
    <citation type="submission" date="2019-07" db="EMBL/GenBank/DDBJ databases">
        <title>Sequencing, Assembly and Annotation of the Mango Genome Cultivar 'Tommy Atkins'.</title>
        <authorList>
            <person name="Islas-Osuna M.A."/>
        </authorList>
    </citation>
    <scope>NUCLEOTIDE SEQUENCE</scope>
</reference>
<proteinExistence type="predicted"/>
<dbReference type="Gene3D" id="2.160.20.10">
    <property type="entry name" value="Single-stranded right-handed beta-helix, Pectin lyase-like"/>
    <property type="match status" value="1"/>
</dbReference>
<evidence type="ECO:0000313" key="1">
    <source>
        <dbReference type="EMBL" id="QDK56794.1"/>
    </source>
</evidence>
<dbReference type="PANTHER" id="PTHR33928:SF4">
    <property type="entry name" value="PECTATE LYASE SUPERFAMILY PROTEIN DOMAIN-CONTAINING PROTEIN"/>
    <property type="match status" value="1"/>
</dbReference>
<reference evidence="1" key="1">
    <citation type="submission" date="2019-05" db="EMBL/GenBank/DDBJ databases">
        <authorList>
            <person name="Kuhn D.N."/>
        </authorList>
    </citation>
    <scope>NUCLEOTIDE SEQUENCE</scope>
</reference>
<sequence length="506" mass="55119">MKTPSLPASWVFSLSLSNSTLVTAVMAARNSMLVIMKKVLLFLLLDFMVIVQHGECSYSGLSDYHQQINRLASIKSSYVRVTPPSRSYSTSPGLSNSRIHHATDYGGDPTGVSDSADALEQALFDAFRSPIQSSQLIKGVPDLGGSQLHLDGGTYKISRPLRIPEGGANFMIHSGTLRASDDFPINGHLIELKSPSNSFSSEFITLKDLMLDSNFRGGGVAVINSLRTTIDNCYISHFTTTGISIEDGHETIVTNSFIGQHINVGGDTREKYFSGIGINIKGNDNIITDVVIFSASIGVMVQGQANTLTGVHCYNKATGFGGTGIYVREPGFTQTRIINCYLDYTGIVAEDPVQLQITDSFFLGNAFILLKSIKGNICCVNIVNNMFTGDYTGVRMIQLDESNEPFSNIDQVVVDGNNVRGMVLKSTVAKGTVWGNGTRWTVDFSRVLIFPNRINNVQYTLHVGDGGVFPKHTLRNVSENRVTVESDVPVSATVHVSVDQNMIRYI</sequence>
<accession>A0A514YDD0</accession>
<protein>
    <submittedName>
        <fullName evidence="1">Polygalacturonase</fullName>
        <ecNumber evidence="1">3.2.1.15</ecNumber>
    </submittedName>
</protein>
<organism evidence="1">
    <name type="scientific">Mangifera indica</name>
    <name type="common">Mango</name>
    <dbReference type="NCBI Taxonomy" id="29780"/>
    <lineage>
        <taxon>Eukaryota</taxon>
        <taxon>Viridiplantae</taxon>
        <taxon>Streptophyta</taxon>
        <taxon>Embryophyta</taxon>
        <taxon>Tracheophyta</taxon>
        <taxon>Spermatophyta</taxon>
        <taxon>Magnoliopsida</taxon>
        <taxon>eudicotyledons</taxon>
        <taxon>Gunneridae</taxon>
        <taxon>Pentapetalae</taxon>
        <taxon>rosids</taxon>
        <taxon>malvids</taxon>
        <taxon>Sapindales</taxon>
        <taxon>Anacardiaceae</taxon>
        <taxon>Mangifera</taxon>
    </lineage>
</organism>
<dbReference type="PANTHER" id="PTHR33928">
    <property type="entry name" value="POLYGALACTURONASE QRT3"/>
    <property type="match status" value="1"/>
</dbReference>
<dbReference type="InterPro" id="IPR012334">
    <property type="entry name" value="Pectin_lyas_fold"/>
</dbReference>
<dbReference type="EMBL" id="MK936550">
    <property type="protein sequence ID" value="QDK56794.1"/>
    <property type="molecule type" value="Genomic_DNA"/>
</dbReference>
<dbReference type="InterPro" id="IPR039279">
    <property type="entry name" value="QRT3-like"/>
</dbReference>
<keyword evidence="1" id="KW-0326">Glycosidase</keyword>
<gene>
    <name evidence="1" type="primary">PG71-1</name>
</gene>
<dbReference type="GO" id="GO:0004650">
    <property type="term" value="F:polygalacturonase activity"/>
    <property type="evidence" value="ECO:0007669"/>
    <property type="project" value="UniProtKB-EC"/>
</dbReference>
<keyword evidence="1" id="KW-0378">Hydrolase</keyword>
<dbReference type="SUPFAM" id="SSF51126">
    <property type="entry name" value="Pectin lyase-like"/>
    <property type="match status" value="1"/>
</dbReference>
<name>A0A514YDD0_MANIN</name>
<dbReference type="AlphaFoldDB" id="A0A514YDD0"/>
<dbReference type="EC" id="3.2.1.15" evidence="1"/>